<name>A0ABR3A7N8_9AGAR</name>
<keyword evidence="1" id="KW-1133">Transmembrane helix</keyword>
<accession>A0ABR3A7N8</accession>
<keyword evidence="3" id="KW-1185">Reference proteome</keyword>
<comment type="caution">
    <text evidence="2">The sequence shown here is derived from an EMBL/GenBank/DDBJ whole genome shotgun (WGS) entry which is preliminary data.</text>
</comment>
<dbReference type="EMBL" id="JBBXMP010000011">
    <property type="protein sequence ID" value="KAL0069530.1"/>
    <property type="molecule type" value="Genomic_DNA"/>
</dbReference>
<feature type="transmembrane region" description="Helical" evidence="1">
    <location>
        <begin position="171"/>
        <end position="188"/>
    </location>
</feature>
<feature type="transmembrane region" description="Helical" evidence="1">
    <location>
        <begin position="65"/>
        <end position="84"/>
    </location>
</feature>
<evidence type="ECO:0000313" key="3">
    <source>
        <dbReference type="Proteomes" id="UP001437256"/>
    </source>
</evidence>
<evidence type="ECO:0000256" key="1">
    <source>
        <dbReference type="SAM" id="Phobius"/>
    </source>
</evidence>
<evidence type="ECO:0000313" key="2">
    <source>
        <dbReference type="EMBL" id="KAL0069530.1"/>
    </source>
</evidence>
<feature type="transmembrane region" description="Helical" evidence="1">
    <location>
        <begin position="93"/>
        <end position="113"/>
    </location>
</feature>
<keyword evidence="1" id="KW-0812">Transmembrane</keyword>
<keyword evidence="1" id="KW-0472">Membrane</keyword>
<organism evidence="2 3">
    <name type="scientific">Marasmius tenuissimus</name>
    <dbReference type="NCBI Taxonomy" id="585030"/>
    <lineage>
        <taxon>Eukaryota</taxon>
        <taxon>Fungi</taxon>
        <taxon>Dikarya</taxon>
        <taxon>Basidiomycota</taxon>
        <taxon>Agaricomycotina</taxon>
        <taxon>Agaricomycetes</taxon>
        <taxon>Agaricomycetidae</taxon>
        <taxon>Agaricales</taxon>
        <taxon>Marasmiineae</taxon>
        <taxon>Marasmiaceae</taxon>
        <taxon>Marasmius</taxon>
    </lineage>
</organism>
<reference evidence="2 3" key="1">
    <citation type="submission" date="2024-05" db="EMBL/GenBank/DDBJ databases">
        <title>A draft genome resource for the thread blight pathogen Marasmius tenuissimus strain MS-2.</title>
        <authorList>
            <person name="Yulfo-Soto G.E."/>
            <person name="Baruah I.K."/>
            <person name="Amoako-Attah I."/>
            <person name="Bukari Y."/>
            <person name="Meinhardt L.W."/>
            <person name="Bailey B.A."/>
            <person name="Cohen S.P."/>
        </authorList>
    </citation>
    <scope>NUCLEOTIDE SEQUENCE [LARGE SCALE GENOMIC DNA]</scope>
    <source>
        <strain evidence="2 3">MS-2</strain>
    </source>
</reference>
<sequence>MLNLVFKLYASLQTGCPLAKWLNQVLHPPTVVVEEVAILVPTRTSALLPSRSVDVPIVTQGYDKLWPFGLGLLVLVLLSSFALLSKKVWGQRVLGLSLAIPVFAVIYQSPALLESLTSLDVVVFSSDVLDWFGLPFPDVAEWMSIRPMTLPCLVVPTTAVGTLIQNTARMGELIVFCMGLIASAAGIVKSLVTIGLHIAQCHLVFVVSAVKVLHTIPLPIVVETFAVVNASWTLFMFLSCMKSVVEEFMSSLPTRKAALSDSLAQLRESVRNTVIDATRILGLLVLFHLQLLGKFLLNVIIELALYAFVFTFCKREDKIRLLKELFPVVVPLYRLYQFIHSGIPVVYEKYVAFLFRPFTYEVTLTVPNCKQLKAAEIRRFRFERLFWDDSACLDREEFGEFSKGGWYEQTWKLGHAWFTLFVIVAPKVESDAAMLLP</sequence>
<feature type="transmembrane region" description="Helical" evidence="1">
    <location>
        <begin position="145"/>
        <end position="164"/>
    </location>
</feature>
<protein>
    <submittedName>
        <fullName evidence="2">Uncharacterized protein</fullName>
    </submittedName>
</protein>
<dbReference type="Proteomes" id="UP001437256">
    <property type="component" value="Unassembled WGS sequence"/>
</dbReference>
<gene>
    <name evidence="2" type="ORF">AAF712_003188</name>
</gene>
<proteinExistence type="predicted"/>